<accession>A0A0P7BQ26</accession>
<name>A0A0P7BQ26_9BACT</name>
<proteinExistence type="predicted"/>
<keyword evidence="4" id="KW-1185">Reference proteome</keyword>
<evidence type="ECO:0000259" key="2">
    <source>
        <dbReference type="PROSITE" id="PS50943"/>
    </source>
</evidence>
<reference evidence="3 4" key="1">
    <citation type="submission" date="2015-07" db="EMBL/GenBank/DDBJ databases">
        <title>The draft genome sequence of Leadbetterella sp. JN14-9.</title>
        <authorList>
            <person name="Liu Y."/>
            <person name="Du J."/>
            <person name="Shao Z."/>
        </authorList>
    </citation>
    <scope>NUCLEOTIDE SEQUENCE [LARGE SCALE GENOMIC DNA]</scope>
    <source>
        <strain evidence="3 4">JN14-9</strain>
    </source>
</reference>
<dbReference type="PANTHER" id="PTHR46558:SF11">
    <property type="entry name" value="HTH-TYPE TRANSCRIPTIONAL REGULATOR XRE"/>
    <property type="match status" value="1"/>
</dbReference>
<dbReference type="RefSeq" id="WP_055143276.1">
    <property type="nucleotide sequence ID" value="NZ_JXSZ01000005.1"/>
</dbReference>
<dbReference type="PROSITE" id="PS50943">
    <property type="entry name" value="HTH_CROC1"/>
    <property type="match status" value="1"/>
</dbReference>
<sequence>MKSGLFEGIGFVDVFFCNLNFSVWDSLILGRLTDLLISTLAENIEFLRKLDDLTQKELGTELGMTRAAIDSYEGGRAIPPYSKLKIIAEYFGRKVEELTEKKLWLQSTDQQEIWKDRSEEETFEQPISEMVVSSLGKIPILSGKQFEQFSSPDFDVSSEAKDFLSIPVNRQFAGELVAFEATKDFPIAGSLLVAEKLPNIQEVVDSDCYLLVTKGGLIYRRVYNQLRTRGVLVLTPEVADLATIDLPTLEIHSVWKPQAVISYQAPEMKPDPSEAKRLVNQLKAEIDRLG</sequence>
<evidence type="ECO:0000256" key="1">
    <source>
        <dbReference type="ARBA" id="ARBA00023125"/>
    </source>
</evidence>
<feature type="domain" description="HTH cro/C1-type" evidence="2">
    <location>
        <begin position="44"/>
        <end position="98"/>
    </location>
</feature>
<organism evidence="3 4">
    <name type="scientific">Jiulongibacter sediminis</name>
    <dbReference type="NCBI Taxonomy" id="1605367"/>
    <lineage>
        <taxon>Bacteria</taxon>
        <taxon>Pseudomonadati</taxon>
        <taxon>Bacteroidota</taxon>
        <taxon>Cytophagia</taxon>
        <taxon>Cytophagales</taxon>
        <taxon>Leadbetterellaceae</taxon>
        <taxon>Jiulongibacter</taxon>
    </lineage>
</organism>
<dbReference type="STRING" id="1605367.AFM12_00995"/>
<dbReference type="Pfam" id="PF01381">
    <property type="entry name" value="HTH_3"/>
    <property type="match status" value="1"/>
</dbReference>
<dbReference type="SUPFAM" id="SSF47413">
    <property type="entry name" value="lambda repressor-like DNA-binding domains"/>
    <property type="match status" value="1"/>
</dbReference>
<dbReference type="SMART" id="SM00530">
    <property type="entry name" value="HTH_XRE"/>
    <property type="match status" value="1"/>
</dbReference>
<dbReference type="AlphaFoldDB" id="A0A0P7BQ26"/>
<evidence type="ECO:0000313" key="4">
    <source>
        <dbReference type="Proteomes" id="UP000050454"/>
    </source>
</evidence>
<keyword evidence="1" id="KW-0238">DNA-binding</keyword>
<dbReference type="InterPro" id="IPR001387">
    <property type="entry name" value="Cro/C1-type_HTH"/>
</dbReference>
<dbReference type="CDD" id="cd00093">
    <property type="entry name" value="HTH_XRE"/>
    <property type="match status" value="1"/>
</dbReference>
<evidence type="ECO:0000313" key="3">
    <source>
        <dbReference type="EMBL" id="KPM49239.1"/>
    </source>
</evidence>
<dbReference type="GO" id="GO:0003677">
    <property type="term" value="F:DNA binding"/>
    <property type="evidence" value="ECO:0007669"/>
    <property type="project" value="UniProtKB-KW"/>
</dbReference>
<dbReference type="Proteomes" id="UP000050454">
    <property type="component" value="Unassembled WGS sequence"/>
</dbReference>
<gene>
    <name evidence="3" type="ORF">AFM12_00995</name>
</gene>
<dbReference type="PANTHER" id="PTHR46558">
    <property type="entry name" value="TRACRIPTIONAL REGULATORY PROTEIN-RELATED-RELATED"/>
    <property type="match status" value="1"/>
</dbReference>
<dbReference type="Gene3D" id="1.10.260.40">
    <property type="entry name" value="lambda repressor-like DNA-binding domains"/>
    <property type="match status" value="1"/>
</dbReference>
<dbReference type="EMBL" id="LGTQ01000005">
    <property type="protein sequence ID" value="KPM49239.1"/>
    <property type="molecule type" value="Genomic_DNA"/>
</dbReference>
<protein>
    <recommendedName>
        <fullName evidence="2">HTH cro/C1-type domain-containing protein</fullName>
    </recommendedName>
</protein>
<comment type="caution">
    <text evidence="3">The sequence shown here is derived from an EMBL/GenBank/DDBJ whole genome shotgun (WGS) entry which is preliminary data.</text>
</comment>
<dbReference type="InterPro" id="IPR010982">
    <property type="entry name" value="Lambda_DNA-bd_dom_sf"/>
</dbReference>